<accession>A0AAW8JE02</accession>
<keyword evidence="1" id="KW-1133">Transmembrane helix</keyword>
<sequence length="104" mass="11739">MKLISIIKILCFAIAAIYLFGLIQDAYRNVLEPLNALGNIGMILVLIEMGTILDQDHETHKLTYKTLFFSQVIELSFIDKIALVLGRLGMMMIVLSCFYGLKAR</sequence>
<dbReference type="Proteomes" id="UP001243195">
    <property type="component" value="Unassembled WGS sequence"/>
</dbReference>
<feature type="transmembrane region" description="Helical" evidence="1">
    <location>
        <begin position="6"/>
        <end position="23"/>
    </location>
</feature>
<dbReference type="AlphaFoldDB" id="A0AAW8JE02"/>
<evidence type="ECO:0000313" key="2">
    <source>
        <dbReference type="EMBL" id="MDQ9069969.1"/>
    </source>
</evidence>
<comment type="caution">
    <text evidence="2">The sequence shown here is derived from an EMBL/GenBank/DDBJ whole genome shotgun (WGS) entry which is preliminary data.</text>
</comment>
<feature type="transmembrane region" description="Helical" evidence="1">
    <location>
        <begin position="35"/>
        <end position="53"/>
    </location>
</feature>
<keyword evidence="1" id="KW-0472">Membrane</keyword>
<name>A0AAW8JE02_9GAMM</name>
<evidence type="ECO:0000256" key="1">
    <source>
        <dbReference type="SAM" id="Phobius"/>
    </source>
</evidence>
<keyword evidence="1" id="KW-0812">Transmembrane</keyword>
<dbReference type="EMBL" id="JAVIDA010000001">
    <property type="protein sequence ID" value="MDQ9069969.1"/>
    <property type="molecule type" value="Genomic_DNA"/>
</dbReference>
<protein>
    <submittedName>
        <fullName evidence="2">Uncharacterized protein</fullName>
    </submittedName>
</protein>
<proteinExistence type="predicted"/>
<reference evidence="2" key="1">
    <citation type="submission" date="2023-08" db="EMBL/GenBank/DDBJ databases">
        <title>Emergence of clinically-relevant ST2 carbapenem-resistant Acinetobacter baumannii strains in hospital sewages in Zhejiang, East of China.</title>
        <authorList>
            <person name="Kaichao C."/>
            <person name="Zhang R."/>
        </authorList>
    </citation>
    <scope>NUCLEOTIDE SEQUENCE</scope>
    <source>
        <strain evidence="2">M-SY-60</strain>
    </source>
</reference>
<gene>
    <name evidence="2" type="ORF">RFH51_00600</name>
</gene>
<feature type="transmembrane region" description="Helical" evidence="1">
    <location>
        <begin position="81"/>
        <end position="101"/>
    </location>
</feature>
<organism evidence="2 3">
    <name type="scientific">Acinetobacter gerneri</name>
    <dbReference type="NCBI Taxonomy" id="202952"/>
    <lineage>
        <taxon>Bacteria</taxon>
        <taxon>Pseudomonadati</taxon>
        <taxon>Pseudomonadota</taxon>
        <taxon>Gammaproteobacteria</taxon>
        <taxon>Moraxellales</taxon>
        <taxon>Moraxellaceae</taxon>
        <taxon>Acinetobacter</taxon>
    </lineage>
</organism>
<dbReference type="GeneID" id="84211369"/>
<dbReference type="RefSeq" id="WP_004869899.1">
    <property type="nucleotide sequence ID" value="NZ_BBLI01000045.1"/>
</dbReference>
<evidence type="ECO:0000313" key="3">
    <source>
        <dbReference type="Proteomes" id="UP001243195"/>
    </source>
</evidence>